<feature type="compositionally biased region" description="Low complexity" evidence="3">
    <location>
        <begin position="578"/>
        <end position="604"/>
    </location>
</feature>
<feature type="compositionally biased region" description="Basic and acidic residues" evidence="3">
    <location>
        <begin position="1"/>
        <end position="13"/>
    </location>
</feature>
<feature type="region of interest" description="Disordered" evidence="3">
    <location>
        <begin position="251"/>
        <end position="278"/>
    </location>
</feature>
<feature type="region of interest" description="Disordered" evidence="3">
    <location>
        <begin position="416"/>
        <end position="443"/>
    </location>
</feature>
<evidence type="ECO:0000256" key="3">
    <source>
        <dbReference type="SAM" id="MobiDB-lite"/>
    </source>
</evidence>
<evidence type="ECO:0000313" key="5">
    <source>
        <dbReference type="EMBL" id="WRT64761.1"/>
    </source>
</evidence>
<protein>
    <recommendedName>
        <fullName evidence="4">GDP/GTP exchange factor Sec2 N-terminal domain-containing protein</fullName>
    </recommendedName>
</protein>
<feature type="compositionally biased region" description="Basic and acidic residues" evidence="3">
    <location>
        <begin position="942"/>
        <end position="956"/>
    </location>
</feature>
<accession>A0ABZ1CVQ7</accession>
<feature type="compositionally biased region" description="Low complexity" evidence="3">
    <location>
        <begin position="983"/>
        <end position="995"/>
    </location>
</feature>
<feature type="compositionally biased region" description="Polar residues" evidence="3">
    <location>
        <begin position="1014"/>
        <end position="1026"/>
    </location>
</feature>
<feature type="compositionally biased region" description="Basic and acidic residues" evidence="3">
    <location>
        <begin position="46"/>
        <end position="60"/>
    </location>
</feature>
<feature type="compositionally biased region" description="Low complexity" evidence="3">
    <location>
        <begin position="63"/>
        <end position="76"/>
    </location>
</feature>
<dbReference type="InterPro" id="IPR040351">
    <property type="entry name" value="RAB3IL/RAB3IP/Sec2"/>
</dbReference>
<feature type="domain" description="GDP/GTP exchange factor Sec2 N-terminal" evidence="4">
    <location>
        <begin position="122"/>
        <end position="252"/>
    </location>
</feature>
<keyword evidence="6" id="KW-1185">Reference proteome</keyword>
<proteinExistence type="predicted"/>
<feature type="compositionally biased region" description="Polar residues" evidence="3">
    <location>
        <begin position="808"/>
        <end position="825"/>
    </location>
</feature>
<feature type="compositionally biased region" description="Low complexity" evidence="3">
    <location>
        <begin position="455"/>
        <end position="472"/>
    </location>
</feature>
<feature type="compositionally biased region" description="Basic and acidic residues" evidence="3">
    <location>
        <begin position="896"/>
        <end position="909"/>
    </location>
</feature>
<feature type="compositionally biased region" description="Polar residues" evidence="3">
    <location>
        <begin position="266"/>
        <end position="277"/>
    </location>
</feature>
<evidence type="ECO:0000259" key="4">
    <source>
        <dbReference type="Pfam" id="PF06428"/>
    </source>
</evidence>
<feature type="compositionally biased region" description="Polar residues" evidence="3">
    <location>
        <begin position="473"/>
        <end position="489"/>
    </location>
</feature>
<dbReference type="Pfam" id="PF06428">
    <property type="entry name" value="Sec2p"/>
    <property type="match status" value="1"/>
</dbReference>
<dbReference type="PANTHER" id="PTHR14430">
    <property type="entry name" value="RABIN3-RELATED"/>
    <property type="match status" value="1"/>
</dbReference>
<feature type="region of interest" description="Disordered" evidence="3">
    <location>
        <begin position="455"/>
        <end position="494"/>
    </location>
</feature>
<dbReference type="GeneID" id="87953826"/>
<gene>
    <name evidence="5" type="ORF">IL334_001695</name>
</gene>
<keyword evidence="1 2" id="KW-0175">Coiled coil</keyword>
<feature type="compositionally biased region" description="Basic and acidic residues" evidence="3">
    <location>
        <begin position="787"/>
        <end position="801"/>
    </location>
</feature>
<sequence length="1069" mass="116024">MSEKTTDNVEGGHADVLGLETGENPSLAGMTEDKGRIEVGDVEAENDVKDHLQVDAEPQEKVSPSTSTSPLNLLSSHPADSLHAPDSPTTSLISSLRDQLALLSDQSIALNQKLISSIGKSSDLEDELHELQNSHLTLNKKADELEREKNRWEESMNTGLLVERSQIKDEMQRLAAGLVEEERKRGSAEKMKEQVENEVDDLTAKLFDQANAMVATERMSRAEAEARLKSTEENLAAAEAAVRDMQLHLQSLPSNSTQQSSSSSLPAHTNGDSTSSGVGLVKRKYLSSHIPYTEFISFITHLRTLRPIKDISKNTFQPPLITNLLTQSFLVRTINEDNDTTLRLDIAPDLSWLSRRSVSQAIISGELIIEPVSTSTLLSNPNTSISNIHDLNCSLCGKSIFGSSLLALSQSPLSPLSGSTGNHFGPPPIHPQRGTNTSSNTTTTSRFSLKPFFNSSSSSSNINTSSSASTSNWNQTHQHGSSPIQSPMSSPALHSGSGNISSVYIFRIAKPQAGEKSDSKLYPLCRTGWCLERMRATCELWHFVRTGIIHVIWHGDDGNTNTPTPVVHEIYAPPSDQTIASTSTATTGTGASTSTPTETETKISAPPLPQRKKSSWALGFKLSDKSAGSWTRGWKSGSETTTNGNDNQPSSPDLGERRRSSVGSLGAEKAIDNRNGTGELEDPIQIITENKNNNDDSHTEKVPIIVQEPISTIVTSESEDPKAGNQQGEKPNSPNEYSGLQAEPLSRATSNTTTTTDDAGAFSTPKGGQNDLPSSDDDADVDGQDEHEDHGDVTISRDEQSTPHPPQIDTSVTKRSSVIDVSSPKSGIASASPTKPPPPIPRRAAARDRLTQLGGNSPASLVNSPVNSQPTSPARRNSTENNDDEDEDEDGLAALRELRHELEQRKGDDALPETQTSTKEEEDKADEIADREGVAEGAPAKRPVEDFVNEKEKKEKEEEELEEPFTPVNLDEKFPPSPIGTFPSSISSRPNSQSIHPLPPPPALPPRTNPKTPILQNSTHTPSMTTEGEKRFLSTNENGESISWEGKTWEKIVRLKEQMWKARIGVIDQ</sequence>
<feature type="compositionally biased region" description="Acidic residues" evidence="3">
    <location>
        <begin position="774"/>
        <end position="786"/>
    </location>
</feature>
<dbReference type="EMBL" id="CP141882">
    <property type="protein sequence ID" value="WRT64761.1"/>
    <property type="molecule type" value="Genomic_DNA"/>
</dbReference>
<evidence type="ECO:0000256" key="1">
    <source>
        <dbReference type="ARBA" id="ARBA00023054"/>
    </source>
</evidence>
<feature type="compositionally biased region" description="Pro residues" evidence="3">
    <location>
        <begin position="997"/>
        <end position="1008"/>
    </location>
</feature>
<feature type="compositionally biased region" description="Basic and acidic residues" evidence="3">
    <location>
        <begin position="692"/>
        <end position="701"/>
    </location>
</feature>
<evidence type="ECO:0000313" key="6">
    <source>
        <dbReference type="Proteomes" id="UP001329825"/>
    </source>
</evidence>
<feature type="region of interest" description="Disordered" evidence="3">
    <location>
        <begin position="1"/>
        <end position="90"/>
    </location>
</feature>
<feature type="compositionally biased region" description="Polar residues" evidence="3">
    <location>
        <begin position="637"/>
        <end position="651"/>
    </location>
</feature>
<feature type="compositionally biased region" description="Polar residues" evidence="3">
    <location>
        <begin position="853"/>
        <end position="876"/>
    </location>
</feature>
<feature type="compositionally biased region" description="Low complexity" evidence="3">
    <location>
        <begin position="251"/>
        <end position="265"/>
    </location>
</feature>
<feature type="region of interest" description="Disordered" evidence="3">
    <location>
        <begin position="573"/>
        <end position="1039"/>
    </location>
</feature>
<dbReference type="InterPro" id="IPR009449">
    <property type="entry name" value="Sec2_N"/>
</dbReference>
<feature type="compositionally biased region" description="Polar residues" evidence="3">
    <location>
        <begin position="724"/>
        <end position="738"/>
    </location>
</feature>
<reference evidence="5 6" key="1">
    <citation type="submission" date="2024-01" db="EMBL/GenBank/DDBJ databases">
        <title>Comparative genomics of Cryptococcus and Kwoniella reveals pathogenesis evolution and contrasting modes of karyotype evolution via chromosome fusion or intercentromeric recombination.</title>
        <authorList>
            <person name="Coelho M.A."/>
            <person name="David-Palma M."/>
            <person name="Shea T."/>
            <person name="Bowers K."/>
            <person name="McGinley-Smith S."/>
            <person name="Mohammad A.W."/>
            <person name="Gnirke A."/>
            <person name="Yurkov A.M."/>
            <person name="Nowrousian M."/>
            <person name="Sun S."/>
            <person name="Cuomo C.A."/>
            <person name="Heitman J."/>
        </authorList>
    </citation>
    <scope>NUCLEOTIDE SEQUENCE [LARGE SCALE GENOMIC DNA]</scope>
    <source>
        <strain evidence="5">CBS 11374</strain>
    </source>
</reference>
<feature type="coiled-coil region" evidence="2">
    <location>
        <begin position="121"/>
        <end position="248"/>
    </location>
</feature>
<dbReference type="PANTHER" id="PTHR14430:SF0">
    <property type="entry name" value="SEC2P DOMAIN-CONTAINING PROTEIN"/>
    <property type="match status" value="1"/>
</dbReference>
<dbReference type="SUPFAM" id="SSF144284">
    <property type="entry name" value="Sec2 N-terminal region"/>
    <property type="match status" value="1"/>
</dbReference>
<evidence type="ECO:0000256" key="2">
    <source>
        <dbReference type="SAM" id="Coils"/>
    </source>
</evidence>
<dbReference type="RefSeq" id="XP_062789501.1">
    <property type="nucleotide sequence ID" value="XM_062933450.1"/>
</dbReference>
<feature type="compositionally biased region" description="Acidic residues" evidence="3">
    <location>
        <begin position="881"/>
        <end position="891"/>
    </location>
</feature>
<dbReference type="Proteomes" id="UP001329825">
    <property type="component" value="Chromosome 2"/>
</dbReference>
<dbReference type="Gene3D" id="6.10.140.910">
    <property type="match status" value="1"/>
</dbReference>
<name>A0ABZ1CVQ7_9TREE</name>
<feature type="compositionally biased region" description="Basic and acidic residues" evidence="3">
    <location>
        <begin position="918"/>
        <end position="934"/>
    </location>
</feature>
<organism evidence="5 6">
    <name type="scientific">Kwoniella shivajii</name>
    <dbReference type="NCBI Taxonomy" id="564305"/>
    <lineage>
        <taxon>Eukaryota</taxon>
        <taxon>Fungi</taxon>
        <taxon>Dikarya</taxon>
        <taxon>Basidiomycota</taxon>
        <taxon>Agaricomycotina</taxon>
        <taxon>Tremellomycetes</taxon>
        <taxon>Tremellales</taxon>
        <taxon>Cryptococcaceae</taxon>
        <taxon>Kwoniella</taxon>
    </lineage>
</organism>